<dbReference type="SUPFAM" id="SSF48452">
    <property type="entry name" value="TPR-like"/>
    <property type="match status" value="1"/>
</dbReference>
<feature type="domain" description="Glycosyltransferase 61 catalytic" evidence="2">
    <location>
        <begin position="531"/>
        <end position="702"/>
    </location>
</feature>
<proteinExistence type="predicted"/>
<dbReference type="Pfam" id="PF03704">
    <property type="entry name" value="BTAD"/>
    <property type="match status" value="1"/>
</dbReference>
<protein>
    <submittedName>
        <fullName evidence="3">Glycosyltransferase 61 family protein</fullName>
    </submittedName>
</protein>
<feature type="domain" description="Bacterial transcriptional activator" evidence="1">
    <location>
        <begin position="324"/>
        <end position="392"/>
    </location>
</feature>
<dbReference type="Proteomes" id="UP001320898">
    <property type="component" value="Unassembled WGS sequence"/>
</dbReference>
<organism evidence="3 4">
    <name type="scientific">Microbaculum marinisediminis</name>
    <dbReference type="NCBI Taxonomy" id="2931392"/>
    <lineage>
        <taxon>Bacteria</taxon>
        <taxon>Pseudomonadati</taxon>
        <taxon>Pseudomonadota</taxon>
        <taxon>Alphaproteobacteria</taxon>
        <taxon>Hyphomicrobiales</taxon>
        <taxon>Tepidamorphaceae</taxon>
        <taxon>Microbaculum</taxon>
    </lineage>
</organism>
<evidence type="ECO:0000313" key="4">
    <source>
        <dbReference type="Proteomes" id="UP001320898"/>
    </source>
</evidence>
<dbReference type="InterPro" id="IPR011990">
    <property type="entry name" value="TPR-like_helical_dom_sf"/>
</dbReference>
<dbReference type="Gene3D" id="1.25.40.10">
    <property type="entry name" value="Tetratricopeptide repeat domain"/>
    <property type="match status" value="1"/>
</dbReference>
<dbReference type="InterPro" id="IPR049625">
    <property type="entry name" value="Glyco_transf_61_cat"/>
</dbReference>
<comment type="caution">
    <text evidence="3">The sequence shown here is derived from an EMBL/GenBank/DDBJ whole genome shotgun (WGS) entry which is preliminary data.</text>
</comment>
<evidence type="ECO:0000259" key="1">
    <source>
        <dbReference type="Pfam" id="PF03704"/>
    </source>
</evidence>
<keyword evidence="4" id="KW-1185">Reference proteome</keyword>
<evidence type="ECO:0000259" key="2">
    <source>
        <dbReference type="Pfam" id="PF04577"/>
    </source>
</evidence>
<sequence length="766" mass="85806">MQSRPLTASYYYDEIEKTVAKHLGPIKRRSIRSLIKKARKSEGDTSALTDLISAIIDNNSINTQNKSNVILDICNIPKDAGVTIAISKILEEKKLDNESFRNQFRALAGAVEGSPEEIAQALKDLFRRNPNDKKFGNIAIKHILSNIDSVSLQGIGLLKNSDTLTPKNIFQIAAQLRRAKRTDEAYYIVEIAQIKFPKNIQILNLKIFLSVWAERANDIDISVKQLVRLSTFENNLNDVYGELSIFMPSVTRDIHDSLFPVPDADAKTEQARVYAAMAGLVVSQLRRLRVLRFGEERETTSLADWGVSVFRDAETRSLFAGNTALLLLKAALECDESSAIALRQLAELHSVYGDHEAEVAVYETLLSYEPGDKDILARYMKALCQIGRQDDAASLAREFAHGEYEVRAAPFVQIEDFSGRQDTTSVFEAASGNVDFTAYRKDDRRSVSQPVTYAELDAFQLRDVTVLEHIRLLGPQGDSLFFDPRIDMLPPTSGLIAAGDAGMVYRAPATVERISEKSIYLMGQPMQFFNYYHALIQNYSKVPYLLEKGYFDDRVFVLPDNVPVWVDVLLEFLGIAKDRTLRLDPDTAYVFDDLLLPTPARMLSLPDPVLLDALRRRLGIGEAVPKGQGKRIFWSREFSDTHRRPLINEDELRDFAVARGFEVVDPAKLTPQQQVELLSQTSIVAGPTGAAFANLIFAPRGMAAMCFAPRQSAKNYYPALGHATGSRFEWMLGEFHHEGFHGAGFPQLPYFVDIEVFSAALDDVEK</sequence>
<dbReference type="AlphaFoldDB" id="A0AAW5R2X5"/>
<dbReference type="Pfam" id="PF04577">
    <property type="entry name" value="Glyco_transf_61"/>
    <property type="match status" value="1"/>
</dbReference>
<accession>A0AAW5R2X5</accession>
<dbReference type="GO" id="GO:0016757">
    <property type="term" value="F:glycosyltransferase activity"/>
    <property type="evidence" value="ECO:0007669"/>
    <property type="project" value="InterPro"/>
</dbReference>
<dbReference type="InterPro" id="IPR005158">
    <property type="entry name" value="BTAD"/>
</dbReference>
<evidence type="ECO:0000313" key="3">
    <source>
        <dbReference type="EMBL" id="MCT8974616.1"/>
    </source>
</evidence>
<dbReference type="RefSeq" id="WP_261618201.1">
    <property type="nucleotide sequence ID" value="NZ_JALIDZ010000013.1"/>
</dbReference>
<reference evidence="3 4" key="1">
    <citation type="submission" date="2022-04" db="EMBL/GenBank/DDBJ databases">
        <authorList>
            <person name="Ye Y.-Q."/>
            <person name="Du Z.-J."/>
        </authorList>
    </citation>
    <scope>NUCLEOTIDE SEQUENCE [LARGE SCALE GENOMIC DNA]</scope>
    <source>
        <strain evidence="3 4">A6E488</strain>
    </source>
</reference>
<gene>
    <name evidence="3" type="ORF">MUB46_22350</name>
</gene>
<dbReference type="EMBL" id="JALIDZ010000013">
    <property type="protein sequence ID" value="MCT8974616.1"/>
    <property type="molecule type" value="Genomic_DNA"/>
</dbReference>
<name>A0AAW5R2X5_9HYPH</name>